<dbReference type="Proteomes" id="UP000272528">
    <property type="component" value="Chromosome"/>
</dbReference>
<evidence type="ECO:0000259" key="10">
    <source>
        <dbReference type="Pfam" id="PF22638"/>
    </source>
</evidence>
<dbReference type="KEGG" id="palb:EJC50_01705"/>
<dbReference type="SUPFAM" id="SSF64518">
    <property type="entry name" value="Phase 1 flagellin"/>
    <property type="match status" value="1"/>
</dbReference>
<organism evidence="11 12">
    <name type="scientific">Paenibacillus albus</name>
    <dbReference type="NCBI Taxonomy" id="2495582"/>
    <lineage>
        <taxon>Bacteria</taxon>
        <taxon>Bacillati</taxon>
        <taxon>Bacillota</taxon>
        <taxon>Bacilli</taxon>
        <taxon>Bacillales</taxon>
        <taxon>Paenibacillaceae</taxon>
        <taxon>Paenibacillus</taxon>
    </lineage>
</organism>
<dbReference type="AlphaFoldDB" id="A0A3S8ZYD8"/>
<evidence type="ECO:0000259" key="8">
    <source>
        <dbReference type="Pfam" id="PF00460"/>
    </source>
</evidence>
<evidence type="ECO:0000313" key="11">
    <source>
        <dbReference type="EMBL" id="AZN38527.1"/>
    </source>
</evidence>
<keyword evidence="6 7" id="KW-0975">Bacterial flagellum</keyword>
<comment type="similarity">
    <text evidence="3 7">Belongs to the flagella basal body rod proteins family.</text>
</comment>
<evidence type="ECO:0000256" key="6">
    <source>
        <dbReference type="ARBA" id="ARBA00023143"/>
    </source>
</evidence>
<dbReference type="GO" id="GO:0005576">
    <property type="term" value="C:extracellular region"/>
    <property type="evidence" value="ECO:0007669"/>
    <property type="project" value="UniProtKB-SubCell"/>
</dbReference>
<dbReference type="InterPro" id="IPR001444">
    <property type="entry name" value="Flag_bb_rod_N"/>
</dbReference>
<evidence type="ECO:0000256" key="1">
    <source>
        <dbReference type="ARBA" id="ARBA00004365"/>
    </source>
</evidence>
<evidence type="ECO:0000256" key="4">
    <source>
        <dbReference type="ARBA" id="ARBA00016244"/>
    </source>
</evidence>
<feature type="domain" description="Flagellar basal-body/hook protein C-terminal" evidence="9">
    <location>
        <begin position="464"/>
        <end position="502"/>
    </location>
</feature>
<keyword evidence="11" id="KW-0966">Cell projection</keyword>
<keyword evidence="12" id="KW-1185">Reference proteome</keyword>
<gene>
    <name evidence="7 11" type="primary">flgK</name>
    <name evidence="11" type="ORF">EJC50_01705</name>
</gene>
<feature type="domain" description="Flagellar basal body rod protein N-terminal" evidence="8">
    <location>
        <begin position="8"/>
        <end position="37"/>
    </location>
</feature>
<dbReference type="InterPro" id="IPR002371">
    <property type="entry name" value="FlgK"/>
</dbReference>
<dbReference type="Pfam" id="PF22638">
    <property type="entry name" value="FlgK_D1"/>
    <property type="match status" value="1"/>
</dbReference>
<evidence type="ECO:0000313" key="12">
    <source>
        <dbReference type="Proteomes" id="UP000272528"/>
    </source>
</evidence>
<name>A0A3S8ZYD8_9BACL</name>
<dbReference type="Pfam" id="PF00460">
    <property type="entry name" value="Flg_bb_rod"/>
    <property type="match status" value="1"/>
</dbReference>
<proteinExistence type="inferred from homology"/>
<keyword evidence="5 7" id="KW-0964">Secreted</keyword>
<dbReference type="InterPro" id="IPR010930">
    <property type="entry name" value="Flg_bb/hook_C_dom"/>
</dbReference>
<feature type="domain" description="Flagellar hook-associated protein FlgK helical" evidence="10">
    <location>
        <begin position="102"/>
        <end position="297"/>
    </location>
</feature>
<evidence type="ECO:0000256" key="2">
    <source>
        <dbReference type="ARBA" id="ARBA00004613"/>
    </source>
</evidence>
<reference evidence="12" key="1">
    <citation type="submission" date="2018-12" db="EMBL/GenBank/DDBJ databases">
        <title>Genome sequence of Peanibacillus sp.</title>
        <authorList>
            <person name="Subramani G."/>
            <person name="Srinivasan S."/>
            <person name="Kim M.K."/>
        </authorList>
    </citation>
    <scope>NUCLEOTIDE SEQUENCE [LARGE SCALE GENOMIC DNA]</scope>
    <source>
        <strain evidence="12">18JY67-1</strain>
    </source>
</reference>
<dbReference type="EMBL" id="CP034437">
    <property type="protein sequence ID" value="AZN38527.1"/>
    <property type="molecule type" value="Genomic_DNA"/>
</dbReference>
<keyword evidence="11" id="KW-0282">Flagellum</keyword>
<dbReference type="PANTHER" id="PTHR30033">
    <property type="entry name" value="FLAGELLAR HOOK-ASSOCIATED PROTEIN 1"/>
    <property type="match status" value="1"/>
</dbReference>
<accession>A0A3S8ZYD8</accession>
<dbReference type="PANTHER" id="PTHR30033:SF1">
    <property type="entry name" value="FLAGELLAR HOOK-ASSOCIATED PROTEIN 1"/>
    <property type="match status" value="1"/>
</dbReference>
<dbReference type="Pfam" id="PF06429">
    <property type="entry name" value="Flg_bbr_C"/>
    <property type="match status" value="1"/>
</dbReference>
<dbReference type="NCBIfam" id="TIGR02492">
    <property type="entry name" value="flgK_ends"/>
    <property type="match status" value="1"/>
</dbReference>
<evidence type="ECO:0000256" key="3">
    <source>
        <dbReference type="ARBA" id="ARBA00009677"/>
    </source>
</evidence>
<keyword evidence="11" id="KW-0969">Cilium</keyword>
<dbReference type="PRINTS" id="PR01005">
    <property type="entry name" value="FLGHOOKAP1"/>
</dbReference>
<evidence type="ECO:0000259" key="9">
    <source>
        <dbReference type="Pfam" id="PF06429"/>
    </source>
</evidence>
<dbReference type="GO" id="GO:0044780">
    <property type="term" value="P:bacterial-type flagellum assembly"/>
    <property type="evidence" value="ECO:0007669"/>
    <property type="project" value="InterPro"/>
</dbReference>
<evidence type="ECO:0000256" key="5">
    <source>
        <dbReference type="ARBA" id="ARBA00022525"/>
    </source>
</evidence>
<dbReference type="GO" id="GO:0009424">
    <property type="term" value="C:bacterial-type flagellum hook"/>
    <property type="evidence" value="ECO:0007669"/>
    <property type="project" value="UniProtKB-UniRule"/>
</dbReference>
<evidence type="ECO:0000256" key="7">
    <source>
        <dbReference type="RuleBase" id="RU362065"/>
    </source>
</evidence>
<protein>
    <recommendedName>
        <fullName evidence="4 7">Flagellar hook-associated protein 1</fullName>
        <shortName evidence="7">HAP1</shortName>
    </recommendedName>
</protein>
<comment type="subcellular location">
    <subcellularLocation>
        <location evidence="1 7">Bacterial flagellum</location>
    </subcellularLocation>
    <subcellularLocation>
        <location evidence="2 7">Secreted</location>
    </subcellularLocation>
</comment>
<dbReference type="RefSeq" id="WP_126011723.1">
    <property type="nucleotide sequence ID" value="NZ_CP034437.1"/>
</dbReference>
<dbReference type="OrthoDB" id="9802553at2"/>
<dbReference type="GO" id="GO:0005198">
    <property type="term" value="F:structural molecule activity"/>
    <property type="evidence" value="ECO:0007669"/>
    <property type="project" value="UniProtKB-UniRule"/>
</dbReference>
<sequence length="509" mass="54644">MTSTFHSIETAKRSLFAQQTAINTVGHNISNANTAGYSRQRVSLTASRPMEAYGINRSTAAGQLGTGVEATAITRVRTSFLDDQFRNQNKYVGAWSVQSDTLSKLESIVNEPSDSGIRSVMDKFYQAWSDLSKDPENVTGRKIVRETALALTDSFNQTSKQLSDLKDDLTSSIDVKVTQANTIMSTIASLNTEIRRIEGLGDDANDLQDQRDLLTDQLSQIVNVEVSKAPEGYTITMGDKTLVQGDESFDLTREGLESSFGDGQLSSGEVFGMIQSRDVYVNDYMKQLDTLANTLANGDIEVTVPAGSVLPGTTTPLTVDTKMTVKGINGLHKLGYTMDNPATGGSDFFTFSSGTGITAATFQLNPDIASDTNKIATSMRTTSSGGASTVVQGNNSLALLMSQLGDVKFSFDQSATGNGISSSTISDFYSSMVGALGVQSEEAQRQYENSVAQADQVEGSRQSVSGVSLDEEMSDLVKYQHAYSAAARFMTTFDQLLEKLINGTGVVGR</sequence>
<dbReference type="InterPro" id="IPR053927">
    <property type="entry name" value="FlgK_helical"/>
</dbReference>